<name>A0A162N8C9_COLIC</name>
<protein>
    <submittedName>
        <fullName evidence="1">Uncharacterized protein</fullName>
    </submittedName>
</protein>
<feature type="non-terminal residue" evidence="1">
    <location>
        <position position="143"/>
    </location>
</feature>
<proteinExistence type="predicted"/>
<evidence type="ECO:0000313" key="2">
    <source>
        <dbReference type="Proteomes" id="UP000076584"/>
    </source>
</evidence>
<sequence length="143" mass="16384">LSVLGTVFSSAYLQSALRHRYSGFSSSHSSYLVLEMATVRLFHAKTPQGRRRESDANTILFSTIGFLPNVLTKSPKQNIRMTMAGMPLPIMGEQEVYYTSVRDHLNHCSMFWKKQFWALFEDRGSFDGVIVNPYHEEHCADFL</sequence>
<keyword evidence="2" id="KW-1185">Reference proteome</keyword>
<dbReference type="Proteomes" id="UP000076584">
    <property type="component" value="Unassembled WGS sequence"/>
</dbReference>
<dbReference type="AlphaFoldDB" id="A0A162N8C9"/>
<feature type="non-terminal residue" evidence="1">
    <location>
        <position position="1"/>
    </location>
</feature>
<comment type="caution">
    <text evidence="1">The sequence shown here is derived from an EMBL/GenBank/DDBJ whole genome shotgun (WGS) entry which is preliminary data.</text>
</comment>
<dbReference type="EMBL" id="LFIW01000576">
    <property type="protein sequence ID" value="KZL85685.1"/>
    <property type="molecule type" value="Genomic_DNA"/>
</dbReference>
<reference evidence="1 2" key="1">
    <citation type="submission" date="2015-06" db="EMBL/GenBank/DDBJ databases">
        <title>Survival trade-offs in plant roots during colonization by closely related pathogenic and mutualistic fungi.</title>
        <authorList>
            <person name="Hacquard S."/>
            <person name="Kracher B."/>
            <person name="Hiruma K."/>
            <person name="Weinman A."/>
            <person name="Muench P."/>
            <person name="Garrido Oter R."/>
            <person name="Ver Loren van Themaat E."/>
            <person name="Dallerey J.-F."/>
            <person name="Damm U."/>
            <person name="Henrissat B."/>
            <person name="Lespinet O."/>
            <person name="Thon M."/>
            <person name="Kemen E."/>
            <person name="McHardy A.C."/>
            <person name="Schulze-Lefert P."/>
            <person name="O'Connell R.J."/>
        </authorList>
    </citation>
    <scope>NUCLEOTIDE SEQUENCE [LARGE SCALE GENOMIC DNA]</scope>
    <source>
        <strain evidence="1 2">MAFF 238704</strain>
    </source>
</reference>
<gene>
    <name evidence="1" type="ORF">CI238_05194</name>
</gene>
<accession>A0A162N8C9</accession>
<dbReference type="STRING" id="1573173.A0A162N8C9"/>
<evidence type="ECO:0000313" key="1">
    <source>
        <dbReference type="EMBL" id="KZL85685.1"/>
    </source>
</evidence>
<organism evidence="1 2">
    <name type="scientific">Colletotrichum incanum</name>
    <name type="common">Soybean anthracnose fungus</name>
    <dbReference type="NCBI Taxonomy" id="1573173"/>
    <lineage>
        <taxon>Eukaryota</taxon>
        <taxon>Fungi</taxon>
        <taxon>Dikarya</taxon>
        <taxon>Ascomycota</taxon>
        <taxon>Pezizomycotina</taxon>
        <taxon>Sordariomycetes</taxon>
        <taxon>Hypocreomycetidae</taxon>
        <taxon>Glomerellales</taxon>
        <taxon>Glomerellaceae</taxon>
        <taxon>Colletotrichum</taxon>
        <taxon>Colletotrichum spaethianum species complex</taxon>
    </lineage>
</organism>